<evidence type="ECO:0000313" key="6">
    <source>
        <dbReference type="EMBL" id="KAL1023910.1"/>
    </source>
</evidence>
<accession>A0ABD0Y6T5</accession>
<dbReference type="AlphaFoldDB" id="A0ABD0Y6T5"/>
<dbReference type="PANTHER" id="PTHR11967">
    <property type="entry name" value="ALPHA-1-ACID GLYCOPROTEIN"/>
    <property type="match status" value="1"/>
</dbReference>
<evidence type="ECO:0000313" key="7">
    <source>
        <dbReference type="Proteomes" id="UP001557470"/>
    </source>
</evidence>
<comment type="caution">
    <text evidence="6">The sequence shown here is derived from an EMBL/GenBank/DDBJ whole genome shotgun (WGS) entry which is preliminary data.</text>
</comment>
<dbReference type="Gene3D" id="2.40.128.20">
    <property type="match status" value="1"/>
</dbReference>
<dbReference type="PANTHER" id="PTHR11967:SF2">
    <property type="entry name" value="ALPHA-1-ACID GLYCOPROTEIN 1"/>
    <property type="match status" value="1"/>
</dbReference>
<evidence type="ECO:0000256" key="1">
    <source>
        <dbReference type="ARBA" id="ARBA00004613"/>
    </source>
</evidence>
<reference evidence="6 7" key="1">
    <citation type="submission" date="2024-06" db="EMBL/GenBank/DDBJ databases">
        <authorList>
            <person name="Pan Q."/>
            <person name="Wen M."/>
            <person name="Jouanno E."/>
            <person name="Zahm M."/>
            <person name="Klopp C."/>
            <person name="Cabau C."/>
            <person name="Louis A."/>
            <person name="Berthelot C."/>
            <person name="Parey E."/>
            <person name="Roest Crollius H."/>
            <person name="Montfort J."/>
            <person name="Robinson-Rechavi M."/>
            <person name="Bouchez O."/>
            <person name="Lampietro C."/>
            <person name="Lopez Roques C."/>
            <person name="Donnadieu C."/>
            <person name="Postlethwait J."/>
            <person name="Bobe J."/>
            <person name="Verreycken H."/>
            <person name="Guiguen Y."/>
        </authorList>
    </citation>
    <scope>NUCLEOTIDE SEQUENCE [LARGE SCALE GENOMIC DNA]</scope>
    <source>
        <strain evidence="6">Up_M1</strain>
        <tissue evidence="6">Testis</tissue>
    </source>
</reference>
<comment type="subcellular location">
    <subcellularLocation>
        <location evidence="1">Secreted</location>
    </subcellularLocation>
</comment>
<evidence type="ECO:0000256" key="3">
    <source>
        <dbReference type="ARBA" id="ARBA00022729"/>
    </source>
</evidence>
<evidence type="ECO:0000256" key="2">
    <source>
        <dbReference type="ARBA" id="ARBA00022525"/>
    </source>
</evidence>
<name>A0ABD0Y6T5_UMBPY</name>
<dbReference type="InterPro" id="IPR012674">
    <property type="entry name" value="Calycin"/>
</dbReference>
<dbReference type="GO" id="GO:0005576">
    <property type="term" value="C:extracellular region"/>
    <property type="evidence" value="ECO:0007669"/>
    <property type="project" value="UniProtKB-SubCell"/>
</dbReference>
<keyword evidence="2" id="KW-0964">Secreted</keyword>
<organism evidence="6 7">
    <name type="scientific">Umbra pygmaea</name>
    <name type="common">Eastern mudminnow</name>
    <dbReference type="NCBI Taxonomy" id="75934"/>
    <lineage>
        <taxon>Eukaryota</taxon>
        <taxon>Metazoa</taxon>
        <taxon>Chordata</taxon>
        <taxon>Craniata</taxon>
        <taxon>Vertebrata</taxon>
        <taxon>Euteleostomi</taxon>
        <taxon>Actinopterygii</taxon>
        <taxon>Neopterygii</taxon>
        <taxon>Teleostei</taxon>
        <taxon>Protacanthopterygii</taxon>
        <taxon>Esociformes</taxon>
        <taxon>Umbridae</taxon>
        <taxon>Umbra</taxon>
    </lineage>
</organism>
<evidence type="ECO:0000256" key="4">
    <source>
        <dbReference type="ARBA" id="ARBA00023180"/>
    </source>
</evidence>
<evidence type="ECO:0000256" key="5">
    <source>
        <dbReference type="SAM" id="SignalP"/>
    </source>
</evidence>
<proteinExistence type="predicted"/>
<dbReference type="Proteomes" id="UP001557470">
    <property type="component" value="Unassembled WGS sequence"/>
</dbReference>
<keyword evidence="3 5" id="KW-0732">Signal</keyword>
<feature type="signal peptide" evidence="5">
    <location>
        <begin position="1"/>
        <end position="18"/>
    </location>
</feature>
<evidence type="ECO:0008006" key="8">
    <source>
        <dbReference type="Google" id="ProtNLM"/>
    </source>
</evidence>
<protein>
    <recommendedName>
        <fullName evidence="8">Apolipoprotein M</fullName>
    </recommendedName>
</protein>
<feature type="chain" id="PRO_5044887073" description="Apolipoprotein M" evidence="5">
    <location>
        <begin position="19"/>
        <end position="248"/>
    </location>
</feature>
<keyword evidence="4" id="KW-0325">Glycoprotein</keyword>
<sequence>MLVVGVTVIFCLVSLSQTAPPPHTCETLLKPLEIKSVEPLIGNWNIIAASNNRPGVRTAYEILLDSFWLEFTQGAQSNMLKVNAYSNMMDDCYKKHTNIVLEDNTYTWPSDNSSTIVMLPTCHDCILSRTTTIIKGNEYTALKIGSKRRELSRAELLAFDAQIECLKLPPRFTFSPKEKLCPETSNLLPDTRIFEEALNDFIEIDGVKTILRATDRFFENPESTALFKWIERVGEGFVKLVDWLDDLM</sequence>
<gene>
    <name evidence="6" type="ORF">UPYG_G00048840</name>
</gene>
<keyword evidence="7" id="KW-1185">Reference proteome</keyword>
<dbReference type="EMBL" id="JAGEUA010000001">
    <property type="protein sequence ID" value="KAL1023910.1"/>
    <property type="molecule type" value="Genomic_DNA"/>
</dbReference>